<reference evidence="7" key="1">
    <citation type="submission" date="2017-05" db="EMBL/GenBank/DDBJ databases">
        <authorList>
            <person name="Varghese N."/>
            <person name="Submissions S."/>
        </authorList>
    </citation>
    <scope>NUCLEOTIDE SEQUENCE</scope>
    <source>
        <strain evidence="7">DSM 18763</strain>
    </source>
</reference>
<dbReference type="Proteomes" id="UP001157947">
    <property type="component" value="Unassembled WGS sequence"/>
</dbReference>
<evidence type="ECO:0000256" key="4">
    <source>
        <dbReference type="PROSITE-ProRule" id="PRU00520"/>
    </source>
</evidence>
<proteinExistence type="inferred from homology"/>
<gene>
    <name evidence="7" type="ORF">SAMN06264868_1117</name>
</gene>
<evidence type="ECO:0000259" key="6">
    <source>
        <dbReference type="PROSITE" id="PS51160"/>
    </source>
</evidence>
<dbReference type="AlphaFoldDB" id="A0AA45WMD5"/>
<feature type="domain" description="Acylphosphatase-like" evidence="6">
    <location>
        <begin position="3"/>
        <end position="90"/>
    </location>
</feature>
<evidence type="ECO:0000256" key="3">
    <source>
        <dbReference type="ARBA" id="ARBA00047645"/>
    </source>
</evidence>
<evidence type="ECO:0000256" key="5">
    <source>
        <dbReference type="RuleBase" id="RU004168"/>
    </source>
</evidence>
<dbReference type="InterPro" id="IPR036046">
    <property type="entry name" value="Acylphosphatase-like_dom_sf"/>
</dbReference>
<feature type="active site" evidence="4">
    <location>
        <position position="18"/>
    </location>
</feature>
<dbReference type="InterPro" id="IPR001792">
    <property type="entry name" value="Acylphosphatase-like_dom"/>
</dbReference>
<organism evidence="7 8">
    <name type="scientific">Venenivibrio stagnispumantis</name>
    <dbReference type="NCBI Taxonomy" id="407998"/>
    <lineage>
        <taxon>Bacteria</taxon>
        <taxon>Pseudomonadati</taxon>
        <taxon>Aquificota</taxon>
        <taxon>Aquificia</taxon>
        <taxon>Aquificales</taxon>
        <taxon>Hydrogenothermaceae</taxon>
        <taxon>Venenivibrio</taxon>
    </lineage>
</organism>
<feature type="active site" evidence="4">
    <location>
        <position position="36"/>
    </location>
</feature>
<dbReference type="EMBL" id="FXTX01000011">
    <property type="protein sequence ID" value="SMP13503.1"/>
    <property type="molecule type" value="Genomic_DNA"/>
</dbReference>
<comment type="caution">
    <text evidence="7">The sequence shown here is derived from an EMBL/GenBank/DDBJ whole genome shotgun (WGS) entry which is preliminary data.</text>
</comment>
<dbReference type="GO" id="GO:0003998">
    <property type="term" value="F:acylphosphatase activity"/>
    <property type="evidence" value="ECO:0007669"/>
    <property type="project" value="UniProtKB-EC"/>
</dbReference>
<dbReference type="PANTHER" id="PTHR47268:SF4">
    <property type="entry name" value="ACYLPHOSPHATASE"/>
    <property type="match status" value="1"/>
</dbReference>
<comment type="catalytic activity">
    <reaction evidence="3 4">
        <text>an acyl phosphate + H2O = a carboxylate + phosphate + H(+)</text>
        <dbReference type="Rhea" id="RHEA:14965"/>
        <dbReference type="ChEBI" id="CHEBI:15377"/>
        <dbReference type="ChEBI" id="CHEBI:15378"/>
        <dbReference type="ChEBI" id="CHEBI:29067"/>
        <dbReference type="ChEBI" id="CHEBI:43474"/>
        <dbReference type="ChEBI" id="CHEBI:59918"/>
        <dbReference type="EC" id="3.6.1.7"/>
    </reaction>
</comment>
<protein>
    <recommendedName>
        <fullName evidence="2 4">acylphosphatase</fullName>
        <ecNumber evidence="2 4">3.6.1.7</ecNumber>
    </recommendedName>
</protein>
<evidence type="ECO:0000313" key="7">
    <source>
        <dbReference type="EMBL" id="SMP13503.1"/>
    </source>
</evidence>
<dbReference type="PANTHER" id="PTHR47268">
    <property type="entry name" value="ACYLPHOSPHATASE"/>
    <property type="match status" value="1"/>
</dbReference>
<sequence length="90" mass="10076">MALLHIIFAGRVQGVGFRRFVKNKADEFGVKGFVRNLADGTVEVMAEGDEEVLKAFMEAIEEGPPLASVNGLRYEFLDKEGGYNEFKIEY</sequence>
<evidence type="ECO:0000313" key="8">
    <source>
        <dbReference type="Proteomes" id="UP001157947"/>
    </source>
</evidence>
<dbReference type="PROSITE" id="PS51160">
    <property type="entry name" value="ACYLPHOSPHATASE_3"/>
    <property type="match status" value="1"/>
</dbReference>
<comment type="similarity">
    <text evidence="1 5">Belongs to the acylphosphatase family.</text>
</comment>
<dbReference type="Pfam" id="PF00708">
    <property type="entry name" value="Acylphosphatase"/>
    <property type="match status" value="1"/>
</dbReference>
<dbReference type="PROSITE" id="PS00151">
    <property type="entry name" value="ACYLPHOSPHATASE_2"/>
    <property type="match status" value="1"/>
</dbReference>
<keyword evidence="4" id="KW-0378">Hydrolase</keyword>
<evidence type="ECO:0000256" key="2">
    <source>
        <dbReference type="ARBA" id="ARBA00012150"/>
    </source>
</evidence>
<dbReference type="Gene3D" id="3.30.70.100">
    <property type="match status" value="1"/>
</dbReference>
<name>A0AA45WMD5_9AQUI</name>
<dbReference type="EC" id="3.6.1.7" evidence="2 4"/>
<dbReference type="SUPFAM" id="SSF54975">
    <property type="entry name" value="Acylphosphatase/BLUF domain-like"/>
    <property type="match status" value="1"/>
</dbReference>
<dbReference type="InterPro" id="IPR020456">
    <property type="entry name" value="Acylphosphatase"/>
</dbReference>
<dbReference type="InterPro" id="IPR017968">
    <property type="entry name" value="Acylphosphatase_CS"/>
</dbReference>
<evidence type="ECO:0000256" key="1">
    <source>
        <dbReference type="ARBA" id="ARBA00005614"/>
    </source>
</evidence>
<dbReference type="RefSeq" id="WP_265133815.1">
    <property type="nucleotide sequence ID" value="NZ_FXTX01000011.1"/>
</dbReference>
<accession>A0AA45WMD5</accession>
<keyword evidence="8" id="KW-1185">Reference proteome</keyword>